<accession>A0A1H9PED1</accession>
<dbReference type="Gene3D" id="3.90.1200.10">
    <property type="match status" value="1"/>
</dbReference>
<evidence type="ECO:0000313" key="2">
    <source>
        <dbReference type="EMBL" id="SER46498.1"/>
    </source>
</evidence>
<gene>
    <name evidence="2" type="ORF">SAMN05661109_00314</name>
</gene>
<dbReference type="InterPro" id="IPR002575">
    <property type="entry name" value="Aminoglycoside_PTrfase"/>
</dbReference>
<dbReference type="STRING" id="1121357.SAMN05661109_00314"/>
<sequence>MDSSQHHDDKSITEIAEDLLTRRYGGTQKLQDPVELSGSGHARVIRARVTSSPFLPHRTVILKQSPRTGDLVEDAAFLREVASYQFTTSLAEEFRPGPVILAHDCNSRLIVLSDSGDGDTFADLLEESDPEKRVQILRALGTSLGRMHSGTAGKEEAFNILLSRLGRNDENAHRFQEIRERLLELGFAVGLDIIRNAGIEVPREASETMPTIQRRLRQGRYRAFTPFDLSPDNIIVADRTEFLDYEWAGFRDVSFDLACVIAGFPQYISLQPISDDEAAAFTEAWLHEVDELWPGLTNEDVLHERITIALVGWAFSSVTLMYYGSLANIISSHAAARDYLEITTEDLDRLGINPDRSSETNTNLLKPANDVDFTEDELLVRRDLYETFEALGRFAAAGRNSSYSVLSEFAFHVAEILNDARL</sequence>
<organism evidence="2 3">
    <name type="scientific">Corynebacterium cystitidis DSM 20524</name>
    <dbReference type="NCBI Taxonomy" id="1121357"/>
    <lineage>
        <taxon>Bacteria</taxon>
        <taxon>Bacillati</taxon>
        <taxon>Actinomycetota</taxon>
        <taxon>Actinomycetes</taxon>
        <taxon>Mycobacteriales</taxon>
        <taxon>Corynebacteriaceae</taxon>
        <taxon>Corynebacterium</taxon>
    </lineage>
</organism>
<reference evidence="3" key="1">
    <citation type="submission" date="2016-10" db="EMBL/GenBank/DDBJ databases">
        <authorList>
            <person name="Varghese N."/>
            <person name="Submissions S."/>
        </authorList>
    </citation>
    <scope>NUCLEOTIDE SEQUENCE [LARGE SCALE GENOMIC DNA]</scope>
    <source>
        <strain evidence="3">DSM 20524</strain>
    </source>
</reference>
<dbReference type="AlphaFoldDB" id="A0A1H9PED1"/>
<feature type="domain" description="Aminoglycoside phosphotransferase" evidence="1">
    <location>
        <begin position="58"/>
        <end position="269"/>
    </location>
</feature>
<dbReference type="Pfam" id="PF01636">
    <property type="entry name" value="APH"/>
    <property type="match status" value="1"/>
</dbReference>
<proteinExistence type="predicted"/>
<dbReference type="Proteomes" id="UP000198929">
    <property type="component" value="Unassembled WGS sequence"/>
</dbReference>
<dbReference type="SUPFAM" id="SSF56112">
    <property type="entry name" value="Protein kinase-like (PK-like)"/>
    <property type="match status" value="1"/>
</dbReference>
<dbReference type="EMBL" id="FOGQ01000001">
    <property type="protein sequence ID" value="SER46498.1"/>
    <property type="molecule type" value="Genomic_DNA"/>
</dbReference>
<keyword evidence="2" id="KW-0808">Transferase</keyword>
<dbReference type="GO" id="GO:0016740">
    <property type="term" value="F:transferase activity"/>
    <property type="evidence" value="ECO:0007669"/>
    <property type="project" value="UniProtKB-KW"/>
</dbReference>
<name>A0A1H9PED1_9CORY</name>
<protein>
    <submittedName>
        <fullName evidence="2">Phosphotransferase enzyme family protein</fullName>
    </submittedName>
</protein>
<dbReference type="InterPro" id="IPR011009">
    <property type="entry name" value="Kinase-like_dom_sf"/>
</dbReference>
<evidence type="ECO:0000313" key="3">
    <source>
        <dbReference type="Proteomes" id="UP000198929"/>
    </source>
</evidence>
<evidence type="ECO:0000259" key="1">
    <source>
        <dbReference type="Pfam" id="PF01636"/>
    </source>
</evidence>
<keyword evidence="3" id="KW-1185">Reference proteome</keyword>